<proteinExistence type="predicted"/>
<dbReference type="GO" id="GO:0004806">
    <property type="term" value="F:triacylglycerol lipase activity"/>
    <property type="evidence" value="ECO:0007669"/>
    <property type="project" value="TreeGrafter"/>
</dbReference>
<dbReference type="GO" id="GO:0046503">
    <property type="term" value="P:glycerolipid catabolic process"/>
    <property type="evidence" value="ECO:0007669"/>
    <property type="project" value="TreeGrafter"/>
</dbReference>
<sequence length="241" mass="26463">MAQVQANGINIEVETLGDDKDPPVVLIMGLGGQLTFWPAGFVEQLVNRGYHVILLDNRDVGLSTWFDDAPNPSPAFIALSSFLGFQPKTPYTLSDMASDTAGVLDALEISSAHIIGASMGGMIAQRLAIEHPTRVRSLCSIMSSPRPPRVPIRLMWNLLKLNRVPNTREERIERRVEVFRLLNGTGLPFNEKTAYQVMTTAVDRAWYPGGTARQMSAIMADRDRRPALSALTVPNAVIHGT</sequence>
<dbReference type="SUPFAM" id="SSF53474">
    <property type="entry name" value="alpha/beta-Hydrolases"/>
    <property type="match status" value="1"/>
</dbReference>
<dbReference type="InterPro" id="IPR029058">
    <property type="entry name" value="AB_hydrolase_fold"/>
</dbReference>
<evidence type="ECO:0000259" key="1">
    <source>
        <dbReference type="Pfam" id="PF00561"/>
    </source>
</evidence>
<accession>A0A382I8T3</accession>
<gene>
    <name evidence="2" type="ORF">METZ01_LOCUS248649</name>
</gene>
<feature type="domain" description="AB hydrolase-1" evidence="1">
    <location>
        <begin position="22"/>
        <end position="150"/>
    </location>
</feature>
<dbReference type="PANTHER" id="PTHR43433">
    <property type="entry name" value="HYDROLASE, ALPHA/BETA FOLD FAMILY PROTEIN"/>
    <property type="match status" value="1"/>
</dbReference>
<dbReference type="InterPro" id="IPR050471">
    <property type="entry name" value="AB_hydrolase"/>
</dbReference>
<reference evidence="2" key="1">
    <citation type="submission" date="2018-05" db="EMBL/GenBank/DDBJ databases">
        <authorList>
            <person name="Lanie J.A."/>
            <person name="Ng W.-L."/>
            <person name="Kazmierczak K.M."/>
            <person name="Andrzejewski T.M."/>
            <person name="Davidsen T.M."/>
            <person name="Wayne K.J."/>
            <person name="Tettelin H."/>
            <person name="Glass J.I."/>
            <person name="Rusch D."/>
            <person name="Podicherti R."/>
            <person name="Tsui H.-C.T."/>
            <person name="Winkler M.E."/>
        </authorList>
    </citation>
    <scope>NUCLEOTIDE SEQUENCE</scope>
</reference>
<dbReference type="InterPro" id="IPR000073">
    <property type="entry name" value="AB_hydrolase_1"/>
</dbReference>
<protein>
    <recommendedName>
        <fullName evidence="1">AB hydrolase-1 domain-containing protein</fullName>
    </recommendedName>
</protein>
<dbReference type="Gene3D" id="3.40.50.1820">
    <property type="entry name" value="alpha/beta hydrolase"/>
    <property type="match status" value="1"/>
</dbReference>
<name>A0A382I8T3_9ZZZZ</name>
<organism evidence="2">
    <name type="scientific">marine metagenome</name>
    <dbReference type="NCBI Taxonomy" id="408172"/>
    <lineage>
        <taxon>unclassified sequences</taxon>
        <taxon>metagenomes</taxon>
        <taxon>ecological metagenomes</taxon>
    </lineage>
</organism>
<dbReference type="PANTHER" id="PTHR43433:SF5">
    <property type="entry name" value="AB HYDROLASE-1 DOMAIN-CONTAINING PROTEIN"/>
    <property type="match status" value="1"/>
</dbReference>
<dbReference type="EMBL" id="UINC01065780">
    <property type="protein sequence ID" value="SVB95795.1"/>
    <property type="molecule type" value="Genomic_DNA"/>
</dbReference>
<dbReference type="AlphaFoldDB" id="A0A382I8T3"/>
<feature type="non-terminal residue" evidence="2">
    <location>
        <position position="241"/>
    </location>
</feature>
<dbReference type="Pfam" id="PF00561">
    <property type="entry name" value="Abhydrolase_1"/>
    <property type="match status" value="1"/>
</dbReference>
<evidence type="ECO:0000313" key="2">
    <source>
        <dbReference type="EMBL" id="SVB95795.1"/>
    </source>
</evidence>